<feature type="transmembrane region" description="Helical" evidence="6">
    <location>
        <begin position="6"/>
        <end position="27"/>
    </location>
</feature>
<evidence type="ECO:0000256" key="4">
    <source>
        <dbReference type="ARBA" id="ARBA00022989"/>
    </source>
</evidence>
<dbReference type="GO" id="GO:0005886">
    <property type="term" value="C:plasma membrane"/>
    <property type="evidence" value="ECO:0007669"/>
    <property type="project" value="TreeGrafter"/>
</dbReference>
<feature type="transmembrane region" description="Helical" evidence="6">
    <location>
        <begin position="509"/>
        <end position="527"/>
    </location>
</feature>
<feature type="transmembrane region" description="Helical" evidence="6">
    <location>
        <begin position="81"/>
        <end position="101"/>
    </location>
</feature>
<dbReference type="PROSITE" id="PS50283">
    <property type="entry name" value="NA_SOLUT_SYMP_3"/>
    <property type="match status" value="1"/>
</dbReference>
<dbReference type="InterPro" id="IPR001734">
    <property type="entry name" value="Na/solute_symporter"/>
</dbReference>
<dbReference type="GO" id="GO:0005412">
    <property type="term" value="F:D-glucose:sodium symporter activity"/>
    <property type="evidence" value="ECO:0007669"/>
    <property type="project" value="TreeGrafter"/>
</dbReference>
<proteinExistence type="inferred from homology"/>
<organism evidence="7">
    <name type="scientific">hydrothermal vent metagenome</name>
    <dbReference type="NCBI Taxonomy" id="652676"/>
    <lineage>
        <taxon>unclassified sequences</taxon>
        <taxon>metagenomes</taxon>
        <taxon>ecological metagenomes</taxon>
    </lineage>
</organism>
<keyword evidence="5 6" id="KW-0472">Membrane</keyword>
<reference evidence="7" key="1">
    <citation type="submission" date="2018-06" db="EMBL/GenBank/DDBJ databases">
        <authorList>
            <person name="Zhirakovskaya E."/>
        </authorList>
    </citation>
    <scope>NUCLEOTIDE SEQUENCE</scope>
</reference>
<evidence type="ECO:0000256" key="6">
    <source>
        <dbReference type="SAM" id="Phobius"/>
    </source>
</evidence>
<evidence type="ECO:0000256" key="2">
    <source>
        <dbReference type="ARBA" id="ARBA00006434"/>
    </source>
</evidence>
<feature type="transmembrane region" description="Helical" evidence="6">
    <location>
        <begin position="122"/>
        <end position="143"/>
    </location>
</feature>
<gene>
    <name evidence="7" type="ORF">MNBD_ALPHA05-338</name>
</gene>
<feature type="transmembrane region" description="Helical" evidence="6">
    <location>
        <begin position="452"/>
        <end position="475"/>
    </location>
</feature>
<accession>A0A3B0T6P7</accession>
<feature type="transmembrane region" description="Helical" evidence="6">
    <location>
        <begin position="424"/>
        <end position="446"/>
    </location>
</feature>
<dbReference type="AlphaFoldDB" id="A0A3B0T6P7"/>
<comment type="subcellular location">
    <subcellularLocation>
        <location evidence="1">Membrane</location>
        <topology evidence="1">Multi-pass membrane protein</topology>
    </subcellularLocation>
</comment>
<feature type="transmembrane region" description="Helical" evidence="6">
    <location>
        <begin position="395"/>
        <end position="417"/>
    </location>
</feature>
<feature type="transmembrane region" description="Helical" evidence="6">
    <location>
        <begin position="363"/>
        <end position="383"/>
    </location>
</feature>
<keyword evidence="3 6" id="KW-0812">Transmembrane</keyword>
<dbReference type="PANTHER" id="PTHR11819">
    <property type="entry name" value="SOLUTE CARRIER FAMILY 5"/>
    <property type="match status" value="1"/>
</dbReference>
<feature type="transmembrane region" description="Helical" evidence="6">
    <location>
        <begin position="186"/>
        <end position="204"/>
    </location>
</feature>
<evidence type="ECO:0000256" key="3">
    <source>
        <dbReference type="ARBA" id="ARBA00022692"/>
    </source>
</evidence>
<feature type="transmembrane region" description="Helical" evidence="6">
    <location>
        <begin position="47"/>
        <end position="69"/>
    </location>
</feature>
<dbReference type="PANTHER" id="PTHR11819:SF195">
    <property type="entry name" value="SODIUM_GLUCOSE COTRANSPORTER 4"/>
    <property type="match status" value="1"/>
</dbReference>
<dbReference type="InterPro" id="IPR038377">
    <property type="entry name" value="Na/Glc_symporter_sf"/>
</dbReference>
<evidence type="ECO:0000256" key="1">
    <source>
        <dbReference type="ARBA" id="ARBA00004141"/>
    </source>
</evidence>
<name>A0A3B0T6P7_9ZZZZ</name>
<sequence>MFTPELHPIDLMIIGGYALTMVVIGVAMSGKAHGAADYFLAGRNMGWLVIGFSLFASNISSTTLVGLAGEAYSTGISVYNYEWMAGIILAFYALFILPQVLRSQVFTMPEYLEKRFDRRARSIFALLTLFLNIVVDTAASLYAGSLIVQMIFPELAVWQIITALALVAGAYTILGGLSAVMITDVIQAVLLIIGSVVITVFAFAKIGDHWSAVTAAVPPDMLSLIRPLDDAGVPWLGLLTGIPLLGFYFWCTNQFMAQRLLSAKNTDNARWGALLAGLLKLPVLFIMVLPGTLAILIYPNLERPDMVFPTLMFDLLPTGMLGLVLAGFMAALMSQIDSTLNSASTLVTMDFIRPRRPDLSSEALMKIGRIVTFGFMLLAVLWAPQIANFDSLFKYLQQVLSYTVGPVVALFLFGTFWRRANATGAFWTLIIGLIAGAIFFVMNVVAGVVDIHFLYVGPILFVFSSVVLVIASLAAPAPAEEDVASFIWTPALYRQDTAAMAGQAWYLNYRIQAIGLIALTAAILFAFW</sequence>
<dbReference type="EMBL" id="UOEH01000368">
    <property type="protein sequence ID" value="VAW02616.1"/>
    <property type="molecule type" value="Genomic_DNA"/>
</dbReference>
<feature type="transmembrane region" description="Helical" evidence="6">
    <location>
        <begin position="310"/>
        <end position="332"/>
    </location>
</feature>
<feature type="transmembrane region" description="Helical" evidence="6">
    <location>
        <begin position="155"/>
        <end position="174"/>
    </location>
</feature>
<keyword evidence="4 6" id="KW-1133">Transmembrane helix</keyword>
<evidence type="ECO:0000256" key="5">
    <source>
        <dbReference type="ARBA" id="ARBA00023136"/>
    </source>
</evidence>
<dbReference type="Gene3D" id="1.20.1730.10">
    <property type="entry name" value="Sodium/glucose cotransporter"/>
    <property type="match status" value="1"/>
</dbReference>
<feature type="transmembrane region" description="Helical" evidence="6">
    <location>
        <begin position="232"/>
        <end position="251"/>
    </location>
</feature>
<comment type="similarity">
    <text evidence="2">Belongs to the sodium:solute symporter (SSF) (TC 2.A.21) family.</text>
</comment>
<feature type="transmembrane region" description="Helical" evidence="6">
    <location>
        <begin position="272"/>
        <end position="298"/>
    </location>
</feature>
<dbReference type="Pfam" id="PF00474">
    <property type="entry name" value="SSF"/>
    <property type="match status" value="1"/>
</dbReference>
<protein>
    <submittedName>
        <fullName evidence="7">Sodium/glucose cotransporter 2</fullName>
    </submittedName>
</protein>
<dbReference type="NCBIfam" id="TIGR00813">
    <property type="entry name" value="sss"/>
    <property type="match status" value="1"/>
</dbReference>
<dbReference type="CDD" id="cd10329">
    <property type="entry name" value="SLC5sbd_SGLT1-like"/>
    <property type="match status" value="1"/>
</dbReference>
<evidence type="ECO:0000313" key="7">
    <source>
        <dbReference type="EMBL" id="VAW02616.1"/>
    </source>
</evidence>